<protein>
    <submittedName>
        <fullName evidence="1">Uncharacterized protein</fullName>
    </submittedName>
</protein>
<name>A0A8X7BTD4_9ARAC</name>
<evidence type="ECO:0000313" key="2">
    <source>
        <dbReference type="Proteomes" id="UP000886998"/>
    </source>
</evidence>
<reference evidence="1" key="1">
    <citation type="submission" date="2020-08" db="EMBL/GenBank/DDBJ databases">
        <title>Multicomponent nature underlies the extraordinary mechanical properties of spider dragline silk.</title>
        <authorList>
            <person name="Kono N."/>
            <person name="Nakamura H."/>
            <person name="Mori M."/>
            <person name="Yoshida Y."/>
            <person name="Ohtoshi R."/>
            <person name="Malay A.D."/>
            <person name="Moran D.A.P."/>
            <person name="Tomita M."/>
            <person name="Numata K."/>
            <person name="Arakawa K."/>
        </authorList>
    </citation>
    <scope>NUCLEOTIDE SEQUENCE</scope>
</reference>
<dbReference type="Proteomes" id="UP000886998">
    <property type="component" value="Unassembled WGS sequence"/>
</dbReference>
<proteinExistence type="predicted"/>
<accession>A0A8X7BTD4</accession>
<gene>
    <name evidence="1" type="ORF">TNIN_403091</name>
</gene>
<evidence type="ECO:0000313" key="1">
    <source>
        <dbReference type="EMBL" id="GFY41927.1"/>
    </source>
</evidence>
<keyword evidence="2" id="KW-1185">Reference proteome</keyword>
<organism evidence="1 2">
    <name type="scientific">Trichonephila inaurata madagascariensis</name>
    <dbReference type="NCBI Taxonomy" id="2747483"/>
    <lineage>
        <taxon>Eukaryota</taxon>
        <taxon>Metazoa</taxon>
        <taxon>Ecdysozoa</taxon>
        <taxon>Arthropoda</taxon>
        <taxon>Chelicerata</taxon>
        <taxon>Arachnida</taxon>
        <taxon>Araneae</taxon>
        <taxon>Araneomorphae</taxon>
        <taxon>Entelegynae</taxon>
        <taxon>Araneoidea</taxon>
        <taxon>Nephilidae</taxon>
        <taxon>Trichonephila</taxon>
        <taxon>Trichonephila inaurata</taxon>
    </lineage>
</organism>
<sequence>MQKPELPAYPSSRKLNAHFLPVEREDVLVAAFFALLDVESTSSANRLANAMNPKRIAKAKIVWDLSTLILSSRFVAESFQQRNFYHPKIKLRSKTVVRHDGAGVLMHLKNLNHLAPPLHPCLRFPGTLIDSQLPDGRAEWLLY</sequence>
<dbReference type="AlphaFoldDB" id="A0A8X7BTD4"/>
<comment type="caution">
    <text evidence="1">The sequence shown here is derived from an EMBL/GenBank/DDBJ whole genome shotgun (WGS) entry which is preliminary data.</text>
</comment>
<dbReference type="EMBL" id="BMAV01002762">
    <property type="protein sequence ID" value="GFY41927.1"/>
    <property type="molecule type" value="Genomic_DNA"/>
</dbReference>